<dbReference type="EMBL" id="LR797375">
    <property type="protein sequence ID" value="CAB4211523.1"/>
    <property type="molecule type" value="Genomic_DNA"/>
</dbReference>
<dbReference type="EMBL" id="LR798454">
    <property type="protein sequence ID" value="CAB5238636.1"/>
    <property type="molecule type" value="Genomic_DNA"/>
</dbReference>
<dbReference type="EMBL" id="LR797272">
    <property type="protein sequence ID" value="CAB4198600.1"/>
    <property type="molecule type" value="Genomic_DNA"/>
</dbReference>
<dbReference type="EMBL" id="LR796861">
    <property type="protein sequence ID" value="CAB4170637.1"/>
    <property type="molecule type" value="Genomic_DNA"/>
</dbReference>
<organism evidence="3">
    <name type="scientific">uncultured Caudovirales phage</name>
    <dbReference type="NCBI Taxonomy" id="2100421"/>
    <lineage>
        <taxon>Viruses</taxon>
        <taxon>Duplodnaviria</taxon>
        <taxon>Heunggongvirae</taxon>
        <taxon>Uroviricota</taxon>
        <taxon>Caudoviricetes</taxon>
        <taxon>Peduoviridae</taxon>
        <taxon>Maltschvirus</taxon>
        <taxon>Maltschvirus maltsch</taxon>
    </lineage>
</organism>
<name>A0A6J5RM99_9CAUD</name>
<evidence type="ECO:0000313" key="1">
    <source>
        <dbReference type="EMBL" id="CAB4170637.1"/>
    </source>
</evidence>
<evidence type="ECO:0000313" key="3">
    <source>
        <dbReference type="EMBL" id="CAB4198600.1"/>
    </source>
</evidence>
<dbReference type="EMBL" id="LR797019">
    <property type="protein sequence ID" value="CAB4182187.1"/>
    <property type="molecule type" value="Genomic_DNA"/>
</dbReference>
<reference evidence="3" key="1">
    <citation type="submission" date="2020-05" db="EMBL/GenBank/DDBJ databases">
        <authorList>
            <person name="Chiriac C."/>
            <person name="Salcher M."/>
            <person name="Ghai R."/>
            <person name="Kavagutti S V."/>
        </authorList>
    </citation>
    <scope>NUCLEOTIDE SEQUENCE</scope>
</reference>
<accession>A0A6J5RM99</accession>
<sequence>MTLNEKYSDLQVQKMKLDKFFSMFLEKFERKMDPDSTDTPVWKLYKNKLKEYEKVSHELRTTQYWIDKE</sequence>
<gene>
    <name evidence="2" type="ORF">UFOVP1066_168</name>
    <name evidence="3" type="ORF">UFOVP1315_169</name>
    <name evidence="4" type="ORF">UFOVP1421_130</name>
    <name evidence="5" type="ORF">UFOVP1525_140</name>
    <name evidence="1" type="ORF">UFOVP909_103</name>
</gene>
<evidence type="ECO:0000313" key="2">
    <source>
        <dbReference type="EMBL" id="CAB4182187.1"/>
    </source>
</evidence>
<evidence type="ECO:0000313" key="4">
    <source>
        <dbReference type="EMBL" id="CAB4211523.1"/>
    </source>
</evidence>
<protein>
    <submittedName>
        <fullName evidence="3">Uncharacterized protein</fullName>
    </submittedName>
</protein>
<proteinExistence type="predicted"/>
<evidence type="ECO:0000313" key="5">
    <source>
        <dbReference type="EMBL" id="CAB5238636.1"/>
    </source>
</evidence>